<evidence type="ECO:0000313" key="9">
    <source>
        <dbReference type="Proteomes" id="UP000281343"/>
    </source>
</evidence>
<comment type="caution">
    <text evidence="8">The sequence shown here is derived from an EMBL/GenBank/DDBJ whole genome shotgun (WGS) entry which is preliminary data.</text>
</comment>
<dbReference type="CDD" id="cd05387">
    <property type="entry name" value="BY-kinase"/>
    <property type="match status" value="1"/>
</dbReference>
<dbReference type="Gene3D" id="3.40.50.300">
    <property type="entry name" value="P-loop containing nucleotide triphosphate hydrolases"/>
    <property type="match status" value="1"/>
</dbReference>
<keyword evidence="4" id="KW-0067">ATP-binding</keyword>
<dbReference type="AlphaFoldDB" id="A0A3L9Y283"/>
<sequence>MNAPENFSVQDIYDTQIPQERMGLEGLLLILRRQAWIAIVLIATIMGVAVFYLQSVEERYVTRATIVLTPSETRISRTAAQLEAFDVSRSIVETELDVLRSRQFAAEVAERPPLATHPIFAPAPDAPEISATELRARIIDRLLASYSVFRSGESLAIEIVAETPDPELTAAIANGVAETYIARSERSQRAEIQQSIAFLETRTASMSAELSEMELEFADFVRANGLDDSNRLDRLLSEQMRLSAIVDALEGEASHQADLVRNEAALAEIDERLREHTAATLTLGRIERALDLEQSRYQNAVERLNELETQLDFVPRSARHVTVAQVPVEPAWPNHAVALALCFVAATILAFVTALLIESLDRRVWAEADVQRIIGLRNYGTVPRTSRRDIQLGQPPSLEYLSADPRALYKEGLRSILTLLLKNHRASDAKVLMITSSLPDEGKSEVALSIAASAARDGLRVLLLDLDAQQESVAALAGEKCETISLKNLIEHFDNSEVSEDATDVSALGSKDGSLPLGTPVELADGLHLISVGARERLNFHVLQDTQTKLMPKLRRHYDLILLDAPPVLVFNDACRFGSLADGVLIVVRWGQSKGNELRETHDRLKRSDSKILGTVFNDVDPREQRRYRTGAYLGRSAYAE</sequence>
<evidence type="ECO:0000256" key="2">
    <source>
        <dbReference type="ARBA" id="ARBA00022741"/>
    </source>
</evidence>
<dbReference type="SUPFAM" id="SSF52540">
    <property type="entry name" value="P-loop containing nucleoside triphosphate hydrolases"/>
    <property type="match status" value="1"/>
</dbReference>
<feature type="transmembrane region" description="Helical" evidence="6">
    <location>
        <begin position="35"/>
        <end position="53"/>
    </location>
</feature>
<keyword evidence="5" id="KW-0829">Tyrosine-protein kinase</keyword>
<evidence type="ECO:0000256" key="3">
    <source>
        <dbReference type="ARBA" id="ARBA00022777"/>
    </source>
</evidence>
<dbReference type="Pfam" id="PF13614">
    <property type="entry name" value="AAA_31"/>
    <property type="match status" value="1"/>
</dbReference>
<keyword evidence="9" id="KW-1185">Reference proteome</keyword>
<dbReference type="EMBL" id="RCNT01000007">
    <property type="protein sequence ID" value="RMA41545.1"/>
    <property type="molecule type" value="Genomic_DNA"/>
</dbReference>
<evidence type="ECO:0000256" key="6">
    <source>
        <dbReference type="SAM" id="Phobius"/>
    </source>
</evidence>
<keyword evidence="3" id="KW-0418">Kinase</keyword>
<evidence type="ECO:0000256" key="4">
    <source>
        <dbReference type="ARBA" id="ARBA00022840"/>
    </source>
</evidence>
<dbReference type="InterPro" id="IPR027417">
    <property type="entry name" value="P-loop_NTPase"/>
</dbReference>
<dbReference type="RefSeq" id="WP_121898804.1">
    <property type="nucleotide sequence ID" value="NZ_RCNT01000007.1"/>
</dbReference>
<dbReference type="InterPro" id="IPR050445">
    <property type="entry name" value="Bact_polysacc_biosynth/exp"/>
</dbReference>
<dbReference type="PANTHER" id="PTHR32309:SF31">
    <property type="entry name" value="CAPSULAR EXOPOLYSACCHARIDE FAMILY"/>
    <property type="match status" value="1"/>
</dbReference>
<dbReference type="OrthoDB" id="230260at2"/>
<keyword evidence="6" id="KW-1133">Transmembrane helix</keyword>
<keyword evidence="6" id="KW-0812">Transmembrane</keyword>
<reference evidence="8 9" key="1">
    <citation type="submission" date="2018-10" db="EMBL/GenBank/DDBJ databases">
        <authorList>
            <person name="Jung H.S."/>
            <person name="Jeon C.O."/>
        </authorList>
    </citation>
    <scope>NUCLEOTIDE SEQUENCE [LARGE SCALE GENOMIC DNA]</scope>
    <source>
        <strain evidence="8 9">MA-7-27</strain>
    </source>
</reference>
<keyword evidence="2" id="KW-0547">Nucleotide-binding</keyword>
<dbReference type="InterPro" id="IPR025669">
    <property type="entry name" value="AAA_dom"/>
</dbReference>
<name>A0A3L9Y283_9RHOB</name>
<proteinExistence type="predicted"/>
<gene>
    <name evidence="8" type="ORF">D9R08_14665</name>
</gene>
<dbReference type="InterPro" id="IPR005702">
    <property type="entry name" value="Wzc-like_C"/>
</dbReference>
<keyword evidence="6" id="KW-0472">Membrane</keyword>
<keyword evidence="1" id="KW-0808">Transferase</keyword>
<evidence type="ECO:0000259" key="7">
    <source>
        <dbReference type="Pfam" id="PF13614"/>
    </source>
</evidence>
<evidence type="ECO:0000256" key="5">
    <source>
        <dbReference type="ARBA" id="ARBA00023137"/>
    </source>
</evidence>
<feature type="domain" description="AAA" evidence="7">
    <location>
        <begin position="442"/>
        <end position="589"/>
    </location>
</feature>
<protein>
    <recommendedName>
        <fullName evidence="7">AAA domain-containing protein</fullName>
    </recommendedName>
</protein>
<dbReference type="Proteomes" id="UP000281343">
    <property type="component" value="Unassembled WGS sequence"/>
</dbReference>
<dbReference type="PANTHER" id="PTHR32309">
    <property type="entry name" value="TYROSINE-PROTEIN KINASE"/>
    <property type="match status" value="1"/>
</dbReference>
<feature type="transmembrane region" description="Helical" evidence="6">
    <location>
        <begin position="336"/>
        <end position="357"/>
    </location>
</feature>
<accession>A0A3L9Y283</accession>
<organism evidence="8 9">
    <name type="scientific">Rhodophyticola porphyridii</name>
    <dbReference type="NCBI Taxonomy" id="1852017"/>
    <lineage>
        <taxon>Bacteria</taxon>
        <taxon>Pseudomonadati</taxon>
        <taxon>Pseudomonadota</taxon>
        <taxon>Alphaproteobacteria</taxon>
        <taxon>Rhodobacterales</taxon>
        <taxon>Roseobacteraceae</taxon>
        <taxon>Rhodophyticola</taxon>
    </lineage>
</organism>
<evidence type="ECO:0000256" key="1">
    <source>
        <dbReference type="ARBA" id="ARBA00022679"/>
    </source>
</evidence>
<evidence type="ECO:0000313" key="8">
    <source>
        <dbReference type="EMBL" id="RMA41545.1"/>
    </source>
</evidence>